<evidence type="ECO:0000313" key="2">
    <source>
        <dbReference type="Proteomes" id="UP001494902"/>
    </source>
</evidence>
<name>A0ABV1KA68_9PSEU</name>
<organism evidence="1 2">
    <name type="scientific">Pseudonocardia nematodicida</name>
    <dbReference type="NCBI Taxonomy" id="1206997"/>
    <lineage>
        <taxon>Bacteria</taxon>
        <taxon>Bacillati</taxon>
        <taxon>Actinomycetota</taxon>
        <taxon>Actinomycetes</taxon>
        <taxon>Pseudonocardiales</taxon>
        <taxon>Pseudonocardiaceae</taxon>
        <taxon>Pseudonocardia</taxon>
    </lineage>
</organism>
<comment type="caution">
    <text evidence="1">The sequence shown here is derived from an EMBL/GenBank/DDBJ whole genome shotgun (WGS) entry which is preliminary data.</text>
</comment>
<dbReference type="RefSeq" id="WP_349298120.1">
    <property type="nucleotide sequence ID" value="NZ_JBEDNQ010000004.1"/>
</dbReference>
<sequence length="254" mass="27335">MTAIDVRDDAPVGAGEYRHVTTRAWWSAHMSTPDGKPFVCLYEQLLTEWVPTDPSDDWMWDRRTTGRHEWLAGDEERARAQGLDTGPRWPTGRWRAAYGDYFAAGSGRPARPRDASWDLPAPEFLAELPREPDLLRDRLLADTGPRHPLATARTLLASGQVPADLRGSLYAVLRTLPGIVVAAAGNADGEPGVAFVADDGPRRQEVVVDPDGGGYLGERQTMLVADFGLAEGAVVSATAVTVGVAPGIGEPASQ</sequence>
<proteinExistence type="predicted"/>
<dbReference type="EMBL" id="JBEDNQ010000004">
    <property type="protein sequence ID" value="MEQ3551046.1"/>
    <property type="molecule type" value="Genomic_DNA"/>
</dbReference>
<gene>
    <name evidence="1" type="ORF">WIS52_11240</name>
</gene>
<reference evidence="1 2" key="1">
    <citation type="submission" date="2024-03" db="EMBL/GenBank/DDBJ databases">
        <title>Draft genome sequence of Pseudonocardia nematodicida JCM 31783.</title>
        <authorList>
            <person name="Butdee W."/>
            <person name="Duangmal K."/>
        </authorList>
    </citation>
    <scope>NUCLEOTIDE SEQUENCE [LARGE SCALE GENOMIC DNA]</scope>
    <source>
        <strain evidence="1 2">JCM 31783</strain>
    </source>
</reference>
<keyword evidence="2" id="KW-1185">Reference proteome</keyword>
<dbReference type="Proteomes" id="UP001494902">
    <property type="component" value="Unassembled WGS sequence"/>
</dbReference>
<accession>A0ABV1KA68</accession>
<protein>
    <submittedName>
        <fullName evidence="1">Uncharacterized protein</fullName>
    </submittedName>
</protein>
<evidence type="ECO:0000313" key="1">
    <source>
        <dbReference type="EMBL" id="MEQ3551046.1"/>
    </source>
</evidence>